<name>A0AAP0P5Z9_9MAGN</name>
<accession>A0AAP0P5Z9</accession>
<gene>
    <name evidence="1" type="ORF">Scep_011865</name>
</gene>
<dbReference type="AlphaFoldDB" id="A0AAP0P5Z9"/>
<sequence>MNSICVYTVSRCRDLHGYEFQVLASQNIHMEGLAVDGRNALDYRISDKVEPYRLVVEQQM</sequence>
<comment type="caution">
    <text evidence="1">The sequence shown here is derived from an EMBL/GenBank/DDBJ whole genome shotgun (WGS) entry which is preliminary data.</text>
</comment>
<organism evidence="1 2">
    <name type="scientific">Stephania cephalantha</name>
    <dbReference type="NCBI Taxonomy" id="152367"/>
    <lineage>
        <taxon>Eukaryota</taxon>
        <taxon>Viridiplantae</taxon>
        <taxon>Streptophyta</taxon>
        <taxon>Embryophyta</taxon>
        <taxon>Tracheophyta</taxon>
        <taxon>Spermatophyta</taxon>
        <taxon>Magnoliopsida</taxon>
        <taxon>Ranunculales</taxon>
        <taxon>Menispermaceae</taxon>
        <taxon>Menispermoideae</taxon>
        <taxon>Cissampelideae</taxon>
        <taxon>Stephania</taxon>
    </lineage>
</organism>
<protein>
    <submittedName>
        <fullName evidence="1">Uncharacterized protein</fullName>
    </submittedName>
</protein>
<evidence type="ECO:0000313" key="1">
    <source>
        <dbReference type="EMBL" id="KAK9132337.1"/>
    </source>
</evidence>
<proteinExistence type="predicted"/>
<dbReference type="EMBL" id="JBBNAG010000005">
    <property type="protein sequence ID" value="KAK9132337.1"/>
    <property type="molecule type" value="Genomic_DNA"/>
</dbReference>
<dbReference type="Proteomes" id="UP001419268">
    <property type="component" value="Unassembled WGS sequence"/>
</dbReference>
<reference evidence="1 2" key="1">
    <citation type="submission" date="2024-01" db="EMBL/GenBank/DDBJ databases">
        <title>Genome assemblies of Stephania.</title>
        <authorList>
            <person name="Yang L."/>
        </authorList>
    </citation>
    <scope>NUCLEOTIDE SEQUENCE [LARGE SCALE GENOMIC DNA]</scope>
    <source>
        <strain evidence="1">JXDWG</strain>
        <tissue evidence="1">Leaf</tissue>
    </source>
</reference>
<evidence type="ECO:0000313" key="2">
    <source>
        <dbReference type="Proteomes" id="UP001419268"/>
    </source>
</evidence>
<keyword evidence="2" id="KW-1185">Reference proteome</keyword>